<dbReference type="Proteomes" id="UP000559256">
    <property type="component" value="Unassembled WGS sequence"/>
</dbReference>
<comment type="caution">
    <text evidence="1">The sequence shown here is derived from an EMBL/GenBank/DDBJ whole genome shotgun (WGS) entry which is preliminary data.</text>
</comment>
<dbReference type="OrthoDB" id="9970095at2759"/>
<dbReference type="InterPro" id="IPR023389">
    <property type="entry name" value="DOPA-like_sf"/>
</dbReference>
<dbReference type="InterPro" id="IPR014980">
    <property type="entry name" value="DOPA_dioxygen"/>
</dbReference>
<evidence type="ECO:0000313" key="2">
    <source>
        <dbReference type="Proteomes" id="UP000559256"/>
    </source>
</evidence>
<organism evidence="1 2">
    <name type="scientific">Tetrapyrgos nigripes</name>
    <dbReference type="NCBI Taxonomy" id="182062"/>
    <lineage>
        <taxon>Eukaryota</taxon>
        <taxon>Fungi</taxon>
        <taxon>Dikarya</taxon>
        <taxon>Basidiomycota</taxon>
        <taxon>Agaricomycotina</taxon>
        <taxon>Agaricomycetes</taxon>
        <taxon>Agaricomycetidae</taxon>
        <taxon>Agaricales</taxon>
        <taxon>Marasmiineae</taxon>
        <taxon>Marasmiaceae</taxon>
        <taxon>Tetrapyrgos</taxon>
    </lineage>
</organism>
<keyword evidence="2" id="KW-1185">Reference proteome</keyword>
<sequence length="62" mass="7053">MESPKLSSAYHVFPDPIDKEDHGFDFHVYFVQTAPDQVALARDLYARVKAEFPEVMSLLEPG</sequence>
<protein>
    <recommendedName>
        <fullName evidence="3">DOPA 4,5-dioxygenase</fullName>
    </recommendedName>
</protein>
<reference evidence="1 2" key="1">
    <citation type="journal article" date="2020" name="ISME J.">
        <title>Uncovering the hidden diversity of litter-decomposition mechanisms in mushroom-forming fungi.</title>
        <authorList>
            <person name="Floudas D."/>
            <person name="Bentzer J."/>
            <person name="Ahren D."/>
            <person name="Johansson T."/>
            <person name="Persson P."/>
            <person name="Tunlid A."/>
        </authorList>
    </citation>
    <scope>NUCLEOTIDE SEQUENCE [LARGE SCALE GENOMIC DNA]</scope>
    <source>
        <strain evidence="1 2">CBS 291.85</strain>
    </source>
</reference>
<name>A0A8H5LGU5_9AGAR</name>
<accession>A0A8H5LGU5</accession>
<dbReference type="EMBL" id="JAACJM010000054">
    <property type="protein sequence ID" value="KAF5356618.1"/>
    <property type="molecule type" value="Genomic_DNA"/>
</dbReference>
<evidence type="ECO:0008006" key="3">
    <source>
        <dbReference type="Google" id="ProtNLM"/>
    </source>
</evidence>
<proteinExistence type="predicted"/>
<gene>
    <name evidence="1" type="ORF">D9758_008200</name>
</gene>
<dbReference type="AlphaFoldDB" id="A0A8H5LGU5"/>
<dbReference type="SUPFAM" id="SSF143410">
    <property type="entry name" value="DOPA-like"/>
    <property type="match status" value="1"/>
</dbReference>
<evidence type="ECO:0000313" key="1">
    <source>
        <dbReference type="EMBL" id="KAF5356618.1"/>
    </source>
</evidence>
<dbReference type="Pfam" id="PF08883">
    <property type="entry name" value="DOPA_dioxygen"/>
    <property type="match status" value="1"/>
</dbReference>